<proteinExistence type="predicted"/>
<sequence length="431" mass="48283">MALHLATDNDVVLLTTTNLESVEAPFQVRRVAPGDNAQFNELERWAEVIVFQGHAMDQFEVLRTTSTIIVADIYDPMHLEMLEQGRELPRATWQMRVSTATRVLNQQLAFADFFLCASERQRMFYLGQLASLGRINPSTYDTDPDLERLIAVAPFGLNAVAPEHRHPALKGVVPGVAVTDKVILWGGGLYNWFDPKTLIRAVADLVKRRDGVRLYFLGTRHPGVDTMGIVGESVALARDEGVLDSAVFFNADWVDYADRENFLVEADAGVSTHFAHIETTFSFRTRILDYLWAHLPMVVTDGDSFAELVARENLGVVVPAGDVVALSEALERVLFDESFAESARKNLARVAETFTWARTLAPLAEFVRDPHHAADYPANRKNTGSLNTRSLTGGSKPYGFRHDLSMAWHHLRHSGPRATMAKLARRLFRRR</sequence>
<keyword evidence="2" id="KW-1185">Reference proteome</keyword>
<protein>
    <submittedName>
        <fullName evidence="1">Glycosyltransferase family 1 protein</fullName>
    </submittedName>
</protein>
<comment type="caution">
    <text evidence="1">The sequence shown here is derived from an EMBL/GenBank/DDBJ whole genome shotgun (WGS) entry which is preliminary data.</text>
</comment>
<reference evidence="1 2" key="1">
    <citation type="submission" date="2019-03" db="EMBL/GenBank/DDBJ databases">
        <title>Genomics of glacier-inhabiting Cryobacterium strains.</title>
        <authorList>
            <person name="Liu Q."/>
            <person name="Xin Y.-H."/>
        </authorList>
    </citation>
    <scope>NUCLEOTIDE SEQUENCE [LARGE SCALE GENOMIC DNA]</scope>
    <source>
        <strain evidence="1 2">CGMCC 1.10440</strain>
    </source>
</reference>
<evidence type="ECO:0000313" key="1">
    <source>
        <dbReference type="EMBL" id="TFB80765.1"/>
    </source>
</evidence>
<dbReference type="PANTHER" id="PTHR12526:SF635">
    <property type="entry name" value="GLYCOSYL TRANSFERASE GROUP 1"/>
    <property type="match status" value="1"/>
</dbReference>
<dbReference type="Proteomes" id="UP000298488">
    <property type="component" value="Unassembled WGS sequence"/>
</dbReference>
<dbReference type="AlphaFoldDB" id="A0A4R8VDD9"/>
<gene>
    <name evidence="1" type="ORF">E3N84_05075</name>
</gene>
<dbReference type="Gene3D" id="3.40.50.2000">
    <property type="entry name" value="Glycogen Phosphorylase B"/>
    <property type="match status" value="1"/>
</dbReference>
<keyword evidence="1" id="KW-0808">Transferase</keyword>
<evidence type="ECO:0000313" key="2">
    <source>
        <dbReference type="Proteomes" id="UP000298488"/>
    </source>
</evidence>
<organism evidence="1 2">
    <name type="scientific">Terrimesophilobacter mesophilus</name>
    <dbReference type="NCBI Taxonomy" id="433647"/>
    <lineage>
        <taxon>Bacteria</taxon>
        <taxon>Bacillati</taxon>
        <taxon>Actinomycetota</taxon>
        <taxon>Actinomycetes</taxon>
        <taxon>Micrococcales</taxon>
        <taxon>Microbacteriaceae</taxon>
        <taxon>Terrimesophilobacter</taxon>
    </lineage>
</organism>
<dbReference type="OrthoDB" id="9771846at2"/>
<name>A0A4R8VDD9_9MICO</name>
<dbReference type="PANTHER" id="PTHR12526">
    <property type="entry name" value="GLYCOSYLTRANSFERASE"/>
    <property type="match status" value="1"/>
</dbReference>
<dbReference type="GO" id="GO:0016757">
    <property type="term" value="F:glycosyltransferase activity"/>
    <property type="evidence" value="ECO:0007669"/>
    <property type="project" value="TreeGrafter"/>
</dbReference>
<accession>A0A4R8VDD9</accession>
<dbReference type="CDD" id="cd03801">
    <property type="entry name" value="GT4_PimA-like"/>
    <property type="match status" value="1"/>
</dbReference>
<dbReference type="SUPFAM" id="SSF53756">
    <property type="entry name" value="UDP-Glycosyltransferase/glycogen phosphorylase"/>
    <property type="match status" value="1"/>
</dbReference>
<dbReference type="EMBL" id="SOFI01000003">
    <property type="protein sequence ID" value="TFB80765.1"/>
    <property type="molecule type" value="Genomic_DNA"/>
</dbReference>
<dbReference type="Pfam" id="PF13692">
    <property type="entry name" value="Glyco_trans_1_4"/>
    <property type="match status" value="1"/>
</dbReference>